<dbReference type="GO" id="GO:0003677">
    <property type="term" value="F:DNA binding"/>
    <property type="evidence" value="ECO:0007669"/>
    <property type="project" value="InterPro"/>
</dbReference>
<dbReference type="InterPro" id="IPR011335">
    <property type="entry name" value="Restrct_endonuc-II-like"/>
</dbReference>
<protein>
    <recommendedName>
        <fullName evidence="1">Restriction endonuclease type IV Mrr domain-containing protein</fullName>
    </recommendedName>
</protein>
<dbReference type="Gene3D" id="3.40.1350.10">
    <property type="match status" value="1"/>
</dbReference>
<dbReference type="InterPro" id="IPR011856">
    <property type="entry name" value="tRNA_endonuc-like_dom_sf"/>
</dbReference>
<dbReference type="AlphaFoldDB" id="A0A6S6UGB2"/>
<dbReference type="Pfam" id="PF04471">
    <property type="entry name" value="Mrr_cat"/>
    <property type="match status" value="1"/>
</dbReference>
<proteinExistence type="predicted"/>
<organism evidence="2">
    <name type="scientific">uncultured Aureispira sp</name>
    <dbReference type="NCBI Taxonomy" id="1331704"/>
    <lineage>
        <taxon>Bacteria</taxon>
        <taxon>Pseudomonadati</taxon>
        <taxon>Bacteroidota</taxon>
        <taxon>Saprospiria</taxon>
        <taxon>Saprospirales</taxon>
        <taxon>Saprospiraceae</taxon>
        <taxon>Aureispira</taxon>
        <taxon>environmental samples</taxon>
    </lineage>
</organism>
<accession>A0A6S6UGB2</accession>
<gene>
    <name evidence="2" type="ORF">HELGO_WM25276</name>
</gene>
<dbReference type="GO" id="GO:0004519">
    <property type="term" value="F:endonuclease activity"/>
    <property type="evidence" value="ECO:0007669"/>
    <property type="project" value="InterPro"/>
</dbReference>
<feature type="domain" description="Restriction endonuclease type IV Mrr" evidence="1">
    <location>
        <begin position="10"/>
        <end position="121"/>
    </location>
</feature>
<reference evidence="2" key="1">
    <citation type="submission" date="2020-01" db="EMBL/GenBank/DDBJ databases">
        <authorList>
            <person name="Meier V. D."/>
            <person name="Meier V D."/>
        </authorList>
    </citation>
    <scope>NUCLEOTIDE SEQUENCE</scope>
    <source>
        <strain evidence="2">HLG_WM_MAG_10</strain>
    </source>
</reference>
<evidence type="ECO:0000313" key="2">
    <source>
        <dbReference type="EMBL" id="CAA6829641.1"/>
    </source>
</evidence>
<dbReference type="GO" id="GO:0009307">
    <property type="term" value="P:DNA restriction-modification system"/>
    <property type="evidence" value="ECO:0007669"/>
    <property type="project" value="InterPro"/>
</dbReference>
<dbReference type="EMBL" id="CACVAQ010000507">
    <property type="protein sequence ID" value="CAA6829641.1"/>
    <property type="molecule type" value="Genomic_DNA"/>
</dbReference>
<name>A0A6S6UGB2_9BACT</name>
<dbReference type="SUPFAM" id="SSF52980">
    <property type="entry name" value="Restriction endonuclease-like"/>
    <property type="match status" value="1"/>
</dbReference>
<evidence type="ECO:0000259" key="1">
    <source>
        <dbReference type="Pfam" id="PF04471"/>
    </source>
</evidence>
<sequence length="160" mass="18660">MILSFDEIANWQVFEDLVAAYFKYIQEDSSNNITEVRVEPSGEGTDGGRDILVTFRVSDSIDIFERKWVIQCKFYTNSLSKRDLATVNIPSLIHEYGADGYLLVCKNGVTSNVSNMFENFRRKCRLKYTYEIWTGADFLRRIRLNDEILAEFFPAYYKSL</sequence>
<dbReference type="InterPro" id="IPR007560">
    <property type="entry name" value="Restrct_endonuc_IV_Mrr"/>
</dbReference>